<evidence type="ECO:0000313" key="3">
    <source>
        <dbReference type="Proteomes" id="UP000602442"/>
    </source>
</evidence>
<dbReference type="Proteomes" id="UP000602442">
    <property type="component" value="Unassembled WGS sequence"/>
</dbReference>
<keyword evidence="3" id="KW-1185">Reference proteome</keyword>
<dbReference type="RefSeq" id="WP_197919816.1">
    <property type="nucleotide sequence ID" value="NZ_CAWPTA010000006.1"/>
</dbReference>
<protein>
    <submittedName>
        <fullName evidence="2">Uncharacterized protein</fullName>
    </submittedName>
</protein>
<feature type="region of interest" description="Disordered" evidence="1">
    <location>
        <begin position="1"/>
        <end position="23"/>
    </location>
</feature>
<sequence>MSSATPSRHPQAGHPKPRRRIPAFHPVPVRARKDGWTPERQGAFIGYLAQTLCVAEAARCVGMDVTSAYRLRRRAGAAGFANAWDVALGRRVSRINRASAKSTGLSAAYRFHTGLVQVVMRRGKYRRILRKNDDNAMLQLLAQCDRPGVHYG</sequence>
<evidence type="ECO:0000256" key="1">
    <source>
        <dbReference type="SAM" id="MobiDB-lite"/>
    </source>
</evidence>
<proteinExistence type="predicted"/>
<name>A0ABS0MZK6_9SPHN</name>
<evidence type="ECO:0000313" key="2">
    <source>
        <dbReference type="EMBL" id="MBH5321123.1"/>
    </source>
</evidence>
<comment type="caution">
    <text evidence="2">The sequence shown here is derived from an EMBL/GenBank/DDBJ whole genome shotgun (WGS) entry which is preliminary data.</text>
</comment>
<organism evidence="2 3">
    <name type="scientific">Aurantiacibacter sediminis</name>
    <dbReference type="NCBI Taxonomy" id="2793064"/>
    <lineage>
        <taxon>Bacteria</taxon>
        <taxon>Pseudomonadati</taxon>
        <taxon>Pseudomonadota</taxon>
        <taxon>Alphaproteobacteria</taxon>
        <taxon>Sphingomonadales</taxon>
        <taxon>Erythrobacteraceae</taxon>
        <taxon>Aurantiacibacter</taxon>
    </lineage>
</organism>
<reference evidence="2 3" key="1">
    <citation type="submission" date="2020-11" db="EMBL/GenBank/DDBJ databases">
        <title>Erythrobacter sediminis sp. nov., a marine bacterium from a tidal flat of Garorim Bay.</title>
        <authorList>
            <person name="Kim D."/>
            <person name="Yoo Y."/>
            <person name="Kim J.-J."/>
        </authorList>
    </citation>
    <scope>NUCLEOTIDE SEQUENCE [LARGE SCALE GENOMIC DNA]</scope>
    <source>
        <strain evidence="2 3">JGD-13</strain>
    </source>
</reference>
<accession>A0ABS0MZK6</accession>
<gene>
    <name evidence="2" type="ORF">I5L03_00830</name>
</gene>
<dbReference type="EMBL" id="JAEANY010000001">
    <property type="protein sequence ID" value="MBH5321123.1"/>
    <property type="molecule type" value="Genomic_DNA"/>
</dbReference>